<accession>A0A7Y0AF53</accession>
<dbReference type="AlphaFoldDB" id="A0A7Y0AF53"/>
<evidence type="ECO:0000313" key="2">
    <source>
        <dbReference type="Proteomes" id="UP000559626"/>
    </source>
</evidence>
<gene>
    <name evidence="1" type="ORF">HHL22_13410</name>
</gene>
<dbReference type="Proteomes" id="UP000559626">
    <property type="component" value="Unassembled WGS sequence"/>
</dbReference>
<name>A0A7Y0AF53_9BACT</name>
<dbReference type="RefSeq" id="WP_169531867.1">
    <property type="nucleotide sequence ID" value="NZ_JABBGH010000002.1"/>
</dbReference>
<proteinExistence type="predicted"/>
<evidence type="ECO:0000313" key="1">
    <source>
        <dbReference type="EMBL" id="NML66205.1"/>
    </source>
</evidence>
<reference evidence="1 2" key="1">
    <citation type="submission" date="2020-04" db="EMBL/GenBank/DDBJ databases">
        <title>Hymenobacter polaris sp. nov., isolated from Arctic soil.</title>
        <authorList>
            <person name="Dahal R.H."/>
        </authorList>
    </citation>
    <scope>NUCLEOTIDE SEQUENCE [LARGE SCALE GENOMIC DNA]</scope>
    <source>
        <strain evidence="1 2">RP-2-7</strain>
    </source>
</reference>
<organism evidence="1 2">
    <name type="scientific">Hymenobacter polaris</name>
    <dbReference type="NCBI Taxonomy" id="2682546"/>
    <lineage>
        <taxon>Bacteria</taxon>
        <taxon>Pseudomonadati</taxon>
        <taxon>Bacteroidota</taxon>
        <taxon>Cytophagia</taxon>
        <taxon>Cytophagales</taxon>
        <taxon>Hymenobacteraceae</taxon>
        <taxon>Hymenobacter</taxon>
    </lineage>
</organism>
<comment type="caution">
    <text evidence="1">The sequence shown here is derived from an EMBL/GenBank/DDBJ whole genome shotgun (WGS) entry which is preliminary data.</text>
</comment>
<sequence>MFSNKKRALSKWGPAGRTSVGRARRFGPIGGLGRGLGLAVALGHPAAAQVLNDNIENRRQVQAEEVITSSTAGCTVQWSCVDERLTGKCIEYHNDQWFEFRPPADGTYYVNIGQQRCRDVRGVQLVALTGTPCQPATYRILACASLGTQDDLYVPLPNLRASQPYLLDVDGYLNDFCGFTLQVSGRARGLPVVPVPAVPQGPPTSSRVVTLAWQLPDSLAGVQQCRVLRREQRAFRTREVGRLLVGRNTLGQHRTDYALTDTLPAPGNYLYQIVAESDDPAAPPVLLRQQWVSYSRLRPIMPGAVPDGVTFLDLPLARYPRGAYLTIRISTPGTGNLLRRFALTNEPAQASRGRLYAQAWLDAGLRQVEVDIECRPPRGVPTRDHLLLPLSIPTY</sequence>
<dbReference type="EMBL" id="JABBGH010000002">
    <property type="protein sequence ID" value="NML66205.1"/>
    <property type="molecule type" value="Genomic_DNA"/>
</dbReference>
<protein>
    <submittedName>
        <fullName evidence="1">Uncharacterized protein</fullName>
    </submittedName>
</protein>
<keyword evidence="2" id="KW-1185">Reference proteome</keyword>